<dbReference type="EMBL" id="JAIWYP010000005">
    <property type="protein sequence ID" value="KAH3824281.1"/>
    <property type="molecule type" value="Genomic_DNA"/>
</dbReference>
<dbReference type="Proteomes" id="UP000828390">
    <property type="component" value="Unassembled WGS sequence"/>
</dbReference>
<keyword evidence="3" id="KW-1185">Reference proteome</keyword>
<feature type="compositionally biased region" description="Basic and acidic residues" evidence="1">
    <location>
        <begin position="7"/>
        <end position="16"/>
    </location>
</feature>
<sequence>MRPLHKVGNDHFHDVPADPNPTRHKKIKRQAASSMFCKQTERIEPTIRCKSYPEP</sequence>
<reference evidence="2" key="1">
    <citation type="journal article" date="2019" name="bioRxiv">
        <title>The Genome of the Zebra Mussel, Dreissena polymorpha: A Resource for Invasive Species Research.</title>
        <authorList>
            <person name="McCartney M.A."/>
            <person name="Auch B."/>
            <person name="Kono T."/>
            <person name="Mallez S."/>
            <person name="Zhang Y."/>
            <person name="Obille A."/>
            <person name="Becker A."/>
            <person name="Abrahante J.E."/>
            <person name="Garbe J."/>
            <person name="Badalamenti J.P."/>
            <person name="Herman A."/>
            <person name="Mangelson H."/>
            <person name="Liachko I."/>
            <person name="Sullivan S."/>
            <person name="Sone E.D."/>
            <person name="Koren S."/>
            <person name="Silverstein K.A.T."/>
            <person name="Beckman K.B."/>
            <person name="Gohl D.M."/>
        </authorList>
    </citation>
    <scope>NUCLEOTIDE SEQUENCE</scope>
    <source>
        <strain evidence="2">Duluth1</strain>
        <tissue evidence="2">Whole animal</tissue>
    </source>
</reference>
<name>A0A9D4GV50_DREPO</name>
<feature type="region of interest" description="Disordered" evidence="1">
    <location>
        <begin position="1"/>
        <end position="24"/>
    </location>
</feature>
<gene>
    <name evidence="2" type="ORF">DPMN_126115</name>
</gene>
<accession>A0A9D4GV50</accession>
<organism evidence="2 3">
    <name type="scientific">Dreissena polymorpha</name>
    <name type="common">Zebra mussel</name>
    <name type="synonym">Mytilus polymorpha</name>
    <dbReference type="NCBI Taxonomy" id="45954"/>
    <lineage>
        <taxon>Eukaryota</taxon>
        <taxon>Metazoa</taxon>
        <taxon>Spiralia</taxon>
        <taxon>Lophotrochozoa</taxon>
        <taxon>Mollusca</taxon>
        <taxon>Bivalvia</taxon>
        <taxon>Autobranchia</taxon>
        <taxon>Heteroconchia</taxon>
        <taxon>Euheterodonta</taxon>
        <taxon>Imparidentia</taxon>
        <taxon>Neoheterodontei</taxon>
        <taxon>Myida</taxon>
        <taxon>Dreissenoidea</taxon>
        <taxon>Dreissenidae</taxon>
        <taxon>Dreissena</taxon>
    </lineage>
</organism>
<evidence type="ECO:0000313" key="2">
    <source>
        <dbReference type="EMBL" id="KAH3824281.1"/>
    </source>
</evidence>
<evidence type="ECO:0000313" key="3">
    <source>
        <dbReference type="Proteomes" id="UP000828390"/>
    </source>
</evidence>
<comment type="caution">
    <text evidence="2">The sequence shown here is derived from an EMBL/GenBank/DDBJ whole genome shotgun (WGS) entry which is preliminary data.</text>
</comment>
<protein>
    <submittedName>
        <fullName evidence="2">Uncharacterized protein</fullName>
    </submittedName>
</protein>
<reference evidence="2" key="2">
    <citation type="submission" date="2020-11" db="EMBL/GenBank/DDBJ databases">
        <authorList>
            <person name="McCartney M.A."/>
            <person name="Auch B."/>
            <person name="Kono T."/>
            <person name="Mallez S."/>
            <person name="Becker A."/>
            <person name="Gohl D.M."/>
            <person name="Silverstein K.A.T."/>
            <person name="Koren S."/>
            <person name="Bechman K.B."/>
            <person name="Herman A."/>
            <person name="Abrahante J.E."/>
            <person name="Garbe J."/>
        </authorList>
    </citation>
    <scope>NUCLEOTIDE SEQUENCE</scope>
    <source>
        <strain evidence="2">Duluth1</strain>
        <tissue evidence="2">Whole animal</tissue>
    </source>
</reference>
<evidence type="ECO:0000256" key="1">
    <source>
        <dbReference type="SAM" id="MobiDB-lite"/>
    </source>
</evidence>
<proteinExistence type="predicted"/>
<dbReference type="AlphaFoldDB" id="A0A9D4GV50"/>